<organism evidence="1">
    <name type="scientific">Anguilla anguilla</name>
    <name type="common">European freshwater eel</name>
    <name type="synonym">Muraena anguilla</name>
    <dbReference type="NCBI Taxonomy" id="7936"/>
    <lineage>
        <taxon>Eukaryota</taxon>
        <taxon>Metazoa</taxon>
        <taxon>Chordata</taxon>
        <taxon>Craniata</taxon>
        <taxon>Vertebrata</taxon>
        <taxon>Euteleostomi</taxon>
        <taxon>Actinopterygii</taxon>
        <taxon>Neopterygii</taxon>
        <taxon>Teleostei</taxon>
        <taxon>Anguilliformes</taxon>
        <taxon>Anguillidae</taxon>
        <taxon>Anguilla</taxon>
    </lineage>
</organism>
<protein>
    <submittedName>
        <fullName evidence="1">Uncharacterized protein</fullName>
    </submittedName>
</protein>
<reference evidence="1" key="1">
    <citation type="submission" date="2014-11" db="EMBL/GenBank/DDBJ databases">
        <authorList>
            <person name="Amaro Gonzalez C."/>
        </authorList>
    </citation>
    <scope>NUCLEOTIDE SEQUENCE</scope>
</reference>
<dbReference type="EMBL" id="GBXM01025539">
    <property type="protein sequence ID" value="JAH83038.1"/>
    <property type="molecule type" value="Transcribed_RNA"/>
</dbReference>
<dbReference type="AlphaFoldDB" id="A0A0E9W0N2"/>
<proteinExistence type="predicted"/>
<name>A0A0E9W0N2_ANGAN</name>
<evidence type="ECO:0000313" key="1">
    <source>
        <dbReference type="EMBL" id="JAH83038.1"/>
    </source>
</evidence>
<reference evidence="1" key="2">
    <citation type="journal article" date="2015" name="Fish Shellfish Immunol.">
        <title>Early steps in the European eel (Anguilla anguilla)-Vibrio vulnificus interaction in the gills: Role of the RtxA13 toxin.</title>
        <authorList>
            <person name="Callol A."/>
            <person name="Pajuelo D."/>
            <person name="Ebbesson L."/>
            <person name="Teles M."/>
            <person name="MacKenzie S."/>
            <person name="Amaro C."/>
        </authorList>
    </citation>
    <scope>NUCLEOTIDE SEQUENCE</scope>
</reference>
<sequence>MLFSKVKKVKSTAFVVVRAHSNQINNELKAH</sequence>
<accession>A0A0E9W0N2</accession>